<dbReference type="AlphaFoldDB" id="A0A2X0IVJ5"/>
<keyword evidence="1" id="KW-1133">Transmembrane helix</keyword>
<proteinExistence type="predicted"/>
<dbReference type="EMBL" id="QKYN01000007">
    <property type="protein sequence ID" value="RAG87461.1"/>
    <property type="molecule type" value="Genomic_DNA"/>
</dbReference>
<reference evidence="2 3" key="1">
    <citation type="submission" date="2018-06" db="EMBL/GenBank/DDBJ databases">
        <title>Streptacidiphilus pinicola sp. nov., isolated from pine grove soil.</title>
        <authorList>
            <person name="Roh S.G."/>
            <person name="Park S."/>
            <person name="Kim M.-K."/>
            <person name="Yun B.-R."/>
            <person name="Park J."/>
            <person name="Kim M.J."/>
            <person name="Kim Y.S."/>
            <person name="Kim S.B."/>
        </authorList>
    </citation>
    <scope>NUCLEOTIDE SEQUENCE [LARGE SCALE GENOMIC DNA]</scope>
    <source>
        <strain evidence="2 3">MMS16-CNU450</strain>
    </source>
</reference>
<name>A0A2X0IVJ5_9ACTN</name>
<feature type="transmembrane region" description="Helical" evidence="1">
    <location>
        <begin position="20"/>
        <end position="40"/>
    </location>
</feature>
<gene>
    <name evidence="2" type="ORF">DN069_01090</name>
</gene>
<accession>A0A2X0IVJ5</accession>
<keyword evidence="1" id="KW-0812">Transmembrane</keyword>
<evidence type="ECO:0000313" key="2">
    <source>
        <dbReference type="EMBL" id="RAG87461.1"/>
    </source>
</evidence>
<feature type="transmembrane region" description="Helical" evidence="1">
    <location>
        <begin position="77"/>
        <end position="94"/>
    </location>
</feature>
<organism evidence="2 3">
    <name type="scientific">Streptacidiphilus pinicola</name>
    <dbReference type="NCBI Taxonomy" id="2219663"/>
    <lineage>
        <taxon>Bacteria</taxon>
        <taxon>Bacillati</taxon>
        <taxon>Actinomycetota</taxon>
        <taxon>Actinomycetes</taxon>
        <taxon>Kitasatosporales</taxon>
        <taxon>Streptomycetaceae</taxon>
        <taxon>Streptacidiphilus</taxon>
    </lineage>
</organism>
<protein>
    <recommendedName>
        <fullName evidence="4">Integral membrane protein</fullName>
    </recommendedName>
</protein>
<evidence type="ECO:0000256" key="1">
    <source>
        <dbReference type="SAM" id="Phobius"/>
    </source>
</evidence>
<sequence length="162" mass="16708">MWIGAVGAVAGLLIPALTGLGRGALIGAGLFVVGLVAGVLQRRRWFARRAVAAGKAAFAVTLEPPHETRQRLARGHALWLLVGISVTAALGVVAGPAAGLGVLGCGVGLQLSVLLLARWERREEKLLWARTDDGRLLGRRGTVGEFVTTGPSAGNVKAVVHG</sequence>
<evidence type="ECO:0000313" key="3">
    <source>
        <dbReference type="Proteomes" id="UP000248889"/>
    </source>
</evidence>
<comment type="caution">
    <text evidence="2">The sequence shown here is derived from an EMBL/GenBank/DDBJ whole genome shotgun (WGS) entry which is preliminary data.</text>
</comment>
<keyword evidence="3" id="KW-1185">Reference proteome</keyword>
<evidence type="ECO:0008006" key="4">
    <source>
        <dbReference type="Google" id="ProtNLM"/>
    </source>
</evidence>
<dbReference type="Proteomes" id="UP000248889">
    <property type="component" value="Unassembled WGS sequence"/>
</dbReference>
<keyword evidence="1" id="KW-0472">Membrane</keyword>